<sequence length="504" mass="52072">MSLSLAARKGYPAAFHGPPPLPTQTDAETGAAAPAAPQPPKDPLAAAGDDGASGVGVLPRVYTAFTCVILLAVFATVAANAGFAGAQASLDALAANADGAATRDAATAIARELAGAKTQVLAFAGVCVVLGLGFATWIGRGLARPLAQLSGATVRLADGDHGVELPESRVDELARMGRALEVFRDNAREVARLQAEEKRAQAERDRELRQLLERLSGEVDRVATDADRRMDDVRGEFGQMSETMLAIGQHLSGAVETVQGRATEAQARSGEVVESIGAFGEANQELVGEVKGAIQATETAAESGARISEKVRNLSSCTDEITRVVQLIHDIAEQTNMLALNATIEAARAGEAGKGFSVVAGEVKNLAGQTASATTDITQQVDVIQGSVREVAQAIHELLETVGTVTQASDKVRGAVESQTAGAEAIQARAGTAAEEVGQLSREFAPVTQSAEQVTAFAEEVDAAAGRGASLIDDVRREIAEVVRTQVGALTDRIADDPTNADAA</sequence>
<keyword evidence="6" id="KW-0472">Membrane</keyword>
<feature type="coiled-coil region" evidence="4">
    <location>
        <begin position="183"/>
        <end position="210"/>
    </location>
</feature>
<feature type="domain" description="Methyl-accepting transducer" evidence="7">
    <location>
        <begin position="215"/>
        <end position="469"/>
    </location>
</feature>
<evidence type="ECO:0000313" key="10">
    <source>
        <dbReference type="Proteomes" id="UP001296873"/>
    </source>
</evidence>
<evidence type="ECO:0000256" key="5">
    <source>
        <dbReference type="SAM" id="MobiDB-lite"/>
    </source>
</evidence>
<dbReference type="SMART" id="SM00283">
    <property type="entry name" value="MA"/>
    <property type="match status" value="1"/>
</dbReference>
<feature type="domain" description="HAMP" evidence="8">
    <location>
        <begin position="140"/>
        <end position="192"/>
    </location>
</feature>
<evidence type="ECO:0008006" key="11">
    <source>
        <dbReference type="Google" id="ProtNLM"/>
    </source>
</evidence>
<dbReference type="CDD" id="cd06225">
    <property type="entry name" value="HAMP"/>
    <property type="match status" value="1"/>
</dbReference>
<dbReference type="SMART" id="SM00304">
    <property type="entry name" value="HAMP"/>
    <property type="match status" value="3"/>
</dbReference>
<accession>A0ABS1DHY6</accession>
<dbReference type="PANTHER" id="PTHR32089:SF112">
    <property type="entry name" value="LYSOZYME-LIKE PROTEIN-RELATED"/>
    <property type="match status" value="1"/>
</dbReference>
<proteinExistence type="inferred from homology"/>
<dbReference type="Gene3D" id="1.10.287.950">
    <property type="entry name" value="Methyl-accepting chemotaxis protein"/>
    <property type="match status" value="1"/>
</dbReference>
<evidence type="ECO:0000256" key="4">
    <source>
        <dbReference type="SAM" id="Coils"/>
    </source>
</evidence>
<evidence type="ECO:0000259" key="7">
    <source>
        <dbReference type="PROSITE" id="PS50111"/>
    </source>
</evidence>
<evidence type="ECO:0000256" key="1">
    <source>
        <dbReference type="ARBA" id="ARBA00023224"/>
    </source>
</evidence>
<feature type="transmembrane region" description="Helical" evidence="6">
    <location>
        <begin position="61"/>
        <end position="83"/>
    </location>
</feature>
<dbReference type="InterPro" id="IPR003660">
    <property type="entry name" value="HAMP_dom"/>
</dbReference>
<dbReference type="RefSeq" id="WP_200342047.1">
    <property type="nucleotide sequence ID" value="NZ_NRRL01000058.1"/>
</dbReference>
<comment type="similarity">
    <text evidence="2">Belongs to the methyl-accepting chemotaxis (MCP) protein family.</text>
</comment>
<reference evidence="9 10" key="1">
    <citation type="journal article" date="2020" name="Microorganisms">
        <title>Osmotic Adaptation and Compatible Solute Biosynthesis of Phototrophic Bacteria as Revealed from Genome Analyses.</title>
        <authorList>
            <person name="Imhoff J.F."/>
            <person name="Rahn T."/>
            <person name="Kunzel S."/>
            <person name="Keller A."/>
            <person name="Neulinger S.C."/>
        </authorList>
    </citation>
    <scope>NUCLEOTIDE SEQUENCE [LARGE SCALE GENOMIC DNA]</scope>
    <source>
        <strain evidence="9 10">DSM 9895</strain>
    </source>
</reference>
<dbReference type="InterPro" id="IPR004089">
    <property type="entry name" value="MCPsignal_dom"/>
</dbReference>
<evidence type="ECO:0000313" key="9">
    <source>
        <dbReference type="EMBL" id="MBK1669707.1"/>
    </source>
</evidence>
<evidence type="ECO:0000256" key="3">
    <source>
        <dbReference type="PROSITE-ProRule" id="PRU00284"/>
    </source>
</evidence>
<organism evidence="9 10">
    <name type="scientific">Rhodovibrio sodomensis</name>
    <dbReference type="NCBI Taxonomy" id="1088"/>
    <lineage>
        <taxon>Bacteria</taxon>
        <taxon>Pseudomonadati</taxon>
        <taxon>Pseudomonadota</taxon>
        <taxon>Alphaproteobacteria</taxon>
        <taxon>Rhodospirillales</taxon>
        <taxon>Rhodovibrionaceae</taxon>
        <taxon>Rhodovibrio</taxon>
    </lineage>
</organism>
<keyword evidence="6" id="KW-1133">Transmembrane helix</keyword>
<dbReference type="Proteomes" id="UP001296873">
    <property type="component" value="Unassembled WGS sequence"/>
</dbReference>
<dbReference type="Pfam" id="PF00672">
    <property type="entry name" value="HAMP"/>
    <property type="match status" value="1"/>
</dbReference>
<gene>
    <name evidence="9" type="ORF">CKO28_16835</name>
</gene>
<dbReference type="Pfam" id="PF00015">
    <property type="entry name" value="MCPsignal"/>
    <property type="match status" value="1"/>
</dbReference>
<keyword evidence="1 3" id="KW-0807">Transducer</keyword>
<feature type="transmembrane region" description="Helical" evidence="6">
    <location>
        <begin position="120"/>
        <end position="139"/>
    </location>
</feature>
<evidence type="ECO:0000259" key="8">
    <source>
        <dbReference type="PROSITE" id="PS50885"/>
    </source>
</evidence>
<feature type="region of interest" description="Disordered" evidence="5">
    <location>
        <begin position="14"/>
        <end position="49"/>
    </location>
</feature>
<keyword evidence="6" id="KW-0812">Transmembrane</keyword>
<dbReference type="PANTHER" id="PTHR32089">
    <property type="entry name" value="METHYL-ACCEPTING CHEMOTAXIS PROTEIN MCPB"/>
    <property type="match status" value="1"/>
</dbReference>
<dbReference type="PROSITE" id="PS50885">
    <property type="entry name" value="HAMP"/>
    <property type="match status" value="1"/>
</dbReference>
<keyword evidence="10" id="KW-1185">Reference proteome</keyword>
<dbReference type="Gene3D" id="6.10.340.10">
    <property type="match status" value="1"/>
</dbReference>
<dbReference type="PROSITE" id="PS50111">
    <property type="entry name" value="CHEMOTAXIS_TRANSDUC_2"/>
    <property type="match status" value="1"/>
</dbReference>
<name>A0ABS1DHY6_9PROT</name>
<comment type="caution">
    <text evidence="9">The sequence shown here is derived from an EMBL/GenBank/DDBJ whole genome shotgun (WGS) entry which is preliminary data.</text>
</comment>
<evidence type="ECO:0000256" key="6">
    <source>
        <dbReference type="SAM" id="Phobius"/>
    </source>
</evidence>
<evidence type="ECO:0000256" key="2">
    <source>
        <dbReference type="ARBA" id="ARBA00029447"/>
    </source>
</evidence>
<dbReference type="SUPFAM" id="SSF58104">
    <property type="entry name" value="Methyl-accepting chemotaxis protein (MCP) signaling domain"/>
    <property type="match status" value="1"/>
</dbReference>
<keyword evidence="4" id="KW-0175">Coiled coil</keyword>
<protein>
    <recommendedName>
        <fullName evidence="11">Methyl-accepting chemotaxis protein</fullName>
    </recommendedName>
</protein>
<dbReference type="EMBL" id="NRRL01000058">
    <property type="protein sequence ID" value="MBK1669707.1"/>
    <property type="molecule type" value="Genomic_DNA"/>
</dbReference>